<accession>A0A6N4TM08</accession>
<feature type="transmembrane region" description="Helical" evidence="1">
    <location>
        <begin position="337"/>
        <end position="355"/>
    </location>
</feature>
<keyword evidence="1" id="KW-0812">Transmembrane</keyword>
<feature type="transmembrane region" description="Helical" evidence="1">
    <location>
        <begin position="230"/>
        <end position="253"/>
    </location>
</feature>
<dbReference type="RefSeq" id="WP_163052444.1">
    <property type="nucleotide sequence ID" value="NZ_AP019695.1"/>
</dbReference>
<evidence type="ECO:0000256" key="1">
    <source>
        <dbReference type="SAM" id="Phobius"/>
    </source>
</evidence>
<dbReference type="KEGG" id="aarg:Aargi30884_26860"/>
<dbReference type="InterPro" id="IPR018580">
    <property type="entry name" value="Uncharacterised_YfhO"/>
</dbReference>
<sequence>MKMKYLKKEWVQRLLLILIPLSIILFLIISFEVYGSKVDWVSQHVAFPDYFRKLFYETGSLFPEFSMNLGAGQNFAQFTYYGVMRPDVLLSYFLPNISMEYCTVFFSIIYVLLSVQLFYSWMKSKVSSTWILLFVSCLFVLSSPIIFHSHRHIMFMCYFPGLLMGLMGVDSYFEKRKTGLLVFGVFFMILCSYFYSVAGLAVIAVYGIYVWMKNFPKKTWKAFIIDYFKFLGWLLLGIGLSAFFLIPTAYAMLLQTRPSLQHPSYIDLFIPKEGFSSVLYSSYTLGLTSIGLLGVLQGITKKEKAQCVLGWLLLIILCVPLFQYILNGFQYIRAKSLIPFIPLVCLMVGNMLQAWQDNKIHISRWSVVFCFLQVFFFNRKLYQIGFLIDFFFLLFLLFILRKKNWKPLLCLYLLVPFILNVNINLQEDYADKALLSRVHHKEKSELIQNTLDSNNELYRFDDAFTLYGVNRVEDLRQWKTTQYSSNSNLFYRDFYYNIMKQPMKSGNHVMIPSVSNPYFNGFMGIRYLYDYGKNKETEYGYKKIAKKEDGFIEENKEVLPIAYVSYDMLSKEQFENLSYPYSIEALYQNTIVEEAIANKKLSLSVQKVKPQFDIVDKTETLNITKEHNGVRINNKKNGKMKLRLKKPLEKNQFFIIRFDVEDIAFENKKHTVISINGIMNRINSTSDMYRSGKADFEYVLSSNKELKDITFSFSEGNYSLRNIKCYIADVGVLKKRKKNIEPLHNAKWEHNVLSGDIQVKKDGYFVTSIPFQKGFEIYIDKQKVQVEKVNMAFLGAKITKGHHMVEIRYHLPGKWEGIVVSGGSVVILLCIWILKKARREKL</sequence>
<feature type="transmembrane region" description="Helical" evidence="1">
    <location>
        <begin position="407"/>
        <end position="425"/>
    </location>
</feature>
<reference evidence="3" key="1">
    <citation type="submission" date="2019-05" db="EMBL/GenBank/DDBJ databases">
        <title>Complete genome sequencing of Absiella argi strain JCM 30884.</title>
        <authorList>
            <person name="Sakamoto M."/>
            <person name="Murakami T."/>
            <person name="Mori H."/>
        </authorList>
    </citation>
    <scope>NUCLEOTIDE SEQUENCE [LARGE SCALE GENOMIC DNA]</scope>
    <source>
        <strain evidence="3">JCM 30884</strain>
    </source>
</reference>
<feature type="transmembrane region" description="Helical" evidence="1">
    <location>
        <begin position="308"/>
        <end position="325"/>
    </location>
</feature>
<name>A0A6N4TM08_9FIRM</name>
<feature type="transmembrane region" description="Helical" evidence="1">
    <location>
        <begin position="381"/>
        <end position="400"/>
    </location>
</feature>
<gene>
    <name evidence="2" type="ORF">Aargi30884_26860</name>
</gene>
<feature type="transmembrane region" description="Helical" evidence="1">
    <location>
        <begin position="98"/>
        <end position="118"/>
    </location>
</feature>
<dbReference type="EMBL" id="AP019695">
    <property type="protein sequence ID" value="BBK23783.1"/>
    <property type="molecule type" value="Genomic_DNA"/>
</dbReference>
<organism evidence="2 3">
    <name type="scientific">Amedibacterium intestinale</name>
    <dbReference type="NCBI Taxonomy" id="2583452"/>
    <lineage>
        <taxon>Bacteria</taxon>
        <taxon>Bacillati</taxon>
        <taxon>Bacillota</taxon>
        <taxon>Erysipelotrichia</taxon>
        <taxon>Erysipelotrichales</taxon>
        <taxon>Erysipelotrichaceae</taxon>
        <taxon>Amedibacterium</taxon>
    </lineage>
</organism>
<feature type="transmembrane region" description="Helical" evidence="1">
    <location>
        <begin position="130"/>
        <end position="147"/>
    </location>
</feature>
<feature type="transmembrane region" description="Helical" evidence="1">
    <location>
        <begin position="274"/>
        <end position="296"/>
    </location>
</feature>
<evidence type="ECO:0008006" key="4">
    <source>
        <dbReference type="Google" id="ProtNLM"/>
    </source>
</evidence>
<feature type="transmembrane region" description="Helical" evidence="1">
    <location>
        <begin position="815"/>
        <end position="834"/>
    </location>
</feature>
<evidence type="ECO:0000313" key="3">
    <source>
        <dbReference type="Proteomes" id="UP000464754"/>
    </source>
</evidence>
<dbReference type="AlphaFoldDB" id="A0A6N4TM08"/>
<dbReference type="PANTHER" id="PTHR38454:SF1">
    <property type="entry name" value="INTEGRAL MEMBRANE PROTEIN"/>
    <property type="match status" value="1"/>
</dbReference>
<keyword evidence="3" id="KW-1185">Reference proteome</keyword>
<dbReference type="Proteomes" id="UP000464754">
    <property type="component" value="Chromosome"/>
</dbReference>
<feature type="transmembrane region" description="Helical" evidence="1">
    <location>
        <begin position="153"/>
        <end position="173"/>
    </location>
</feature>
<keyword evidence="1" id="KW-0472">Membrane</keyword>
<evidence type="ECO:0000313" key="2">
    <source>
        <dbReference type="EMBL" id="BBK23783.1"/>
    </source>
</evidence>
<proteinExistence type="predicted"/>
<feature type="transmembrane region" description="Helical" evidence="1">
    <location>
        <begin position="180"/>
        <end position="210"/>
    </location>
</feature>
<dbReference type="Pfam" id="PF09586">
    <property type="entry name" value="YfhO"/>
    <property type="match status" value="1"/>
</dbReference>
<dbReference type="PANTHER" id="PTHR38454">
    <property type="entry name" value="INTEGRAL MEMBRANE PROTEIN-RELATED"/>
    <property type="match status" value="1"/>
</dbReference>
<keyword evidence="1" id="KW-1133">Transmembrane helix</keyword>
<protein>
    <recommendedName>
        <fullName evidence="4">Bacterial membrane protein YfhO</fullName>
    </recommendedName>
</protein>